<dbReference type="Proteomes" id="UP000558488">
    <property type="component" value="Unassembled WGS sequence"/>
</dbReference>
<dbReference type="InterPro" id="IPR035979">
    <property type="entry name" value="RBD_domain_sf"/>
</dbReference>
<reference evidence="3 4" key="1">
    <citation type="journal article" date="2020" name="Nature">
        <title>Six reference-quality genomes reveal evolution of bat adaptations.</title>
        <authorList>
            <person name="Jebb D."/>
            <person name="Huang Z."/>
            <person name="Pippel M."/>
            <person name="Hughes G.M."/>
            <person name="Lavrichenko K."/>
            <person name="Devanna P."/>
            <person name="Winkler S."/>
            <person name="Jermiin L.S."/>
            <person name="Skirmuntt E.C."/>
            <person name="Katzourakis A."/>
            <person name="Burkitt-Gray L."/>
            <person name="Ray D.A."/>
            <person name="Sullivan K.A.M."/>
            <person name="Roscito J.G."/>
            <person name="Kirilenko B.M."/>
            <person name="Davalos L.M."/>
            <person name="Corthals A.P."/>
            <person name="Power M.L."/>
            <person name="Jones G."/>
            <person name="Ransome R.D."/>
            <person name="Dechmann D.K.N."/>
            <person name="Locatelli A.G."/>
            <person name="Puechmaille S.J."/>
            <person name="Fedrigo O."/>
            <person name="Jarvis E.D."/>
            <person name="Hiller M."/>
            <person name="Vernes S.C."/>
            <person name="Myers E.W."/>
            <person name="Teeling E.C."/>
        </authorList>
    </citation>
    <scope>NUCLEOTIDE SEQUENCE [LARGE SCALE GENOMIC DNA]</scope>
    <source>
        <strain evidence="3">MPipKuh1</strain>
        <tissue evidence="3">Flight muscle</tissue>
    </source>
</reference>
<comment type="caution">
    <text evidence="3">The sequence shown here is derived from an EMBL/GenBank/DDBJ whole genome shotgun (WGS) entry which is preliminary data.</text>
</comment>
<feature type="domain" description="RRM" evidence="2">
    <location>
        <begin position="22"/>
        <end position="94"/>
    </location>
</feature>
<accession>A0A7J7V124</accession>
<evidence type="ECO:0000259" key="2">
    <source>
        <dbReference type="PROSITE" id="PS50102"/>
    </source>
</evidence>
<dbReference type="EMBL" id="JACAGB010000017">
    <property type="protein sequence ID" value="KAF6318793.1"/>
    <property type="molecule type" value="Genomic_DNA"/>
</dbReference>
<keyword evidence="4" id="KW-1185">Reference proteome</keyword>
<dbReference type="InterPro" id="IPR012677">
    <property type="entry name" value="Nucleotide-bd_a/b_plait_sf"/>
</dbReference>
<sequence>MRYLPLAAAQSRAHPALRLLSAGCLCSGIPEKVDYGITTEAYFNICGEVHQVTTLNKFSGHPKGYAYITFATESSAQAAVGLDKSIFQGHVIKVLLTVFYPKQLVPL</sequence>
<keyword evidence="1" id="KW-0694">RNA-binding</keyword>
<gene>
    <name evidence="3" type="ORF">mPipKuh1_013048</name>
</gene>
<evidence type="ECO:0000256" key="1">
    <source>
        <dbReference type="PROSITE-ProRule" id="PRU00176"/>
    </source>
</evidence>
<organism evidence="3 4">
    <name type="scientific">Pipistrellus kuhlii</name>
    <name type="common">Kuhl's pipistrelle</name>
    <dbReference type="NCBI Taxonomy" id="59472"/>
    <lineage>
        <taxon>Eukaryota</taxon>
        <taxon>Metazoa</taxon>
        <taxon>Chordata</taxon>
        <taxon>Craniata</taxon>
        <taxon>Vertebrata</taxon>
        <taxon>Euteleostomi</taxon>
        <taxon>Mammalia</taxon>
        <taxon>Eutheria</taxon>
        <taxon>Laurasiatheria</taxon>
        <taxon>Chiroptera</taxon>
        <taxon>Yangochiroptera</taxon>
        <taxon>Vespertilionidae</taxon>
        <taxon>Pipistrellus</taxon>
    </lineage>
</organism>
<dbReference type="PROSITE" id="PS50102">
    <property type="entry name" value="RRM"/>
    <property type="match status" value="1"/>
</dbReference>
<dbReference type="Gene3D" id="3.30.70.330">
    <property type="match status" value="1"/>
</dbReference>
<dbReference type="GO" id="GO:0003723">
    <property type="term" value="F:RNA binding"/>
    <property type="evidence" value="ECO:0007669"/>
    <property type="project" value="UniProtKB-UniRule"/>
</dbReference>
<dbReference type="InterPro" id="IPR000504">
    <property type="entry name" value="RRM_dom"/>
</dbReference>
<dbReference type="Pfam" id="PF00076">
    <property type="entry name" value="RRM_1"/>
    <property type="match status" value="1"/>
</dbReference>
<dbReference type="SUPFAM" id="SSF54928">
    <property type="entry name" value="RNA-binding domain, RBD"/>
    <property type="match status" value="1"/>
</dbReference>
<dbReference type="SMART" id="SM00360">
    <property type="entry name" value="RRM"/>
    <property type="match status" value="1"/>
</dbReference>
<evidence type="ECO:0000313" key="3">
    <source>
        <dbReference type="EMBL" id="KAF6318793.1"/>
    </source>
</evidence>
<name>A0A7J7V124_PIPKU</name>
<protein>
    <submittedName>
        <fullName evidence="3">PABPN1 like, cytoplasmic</fullName>
    </submittedName>
</protein>
<evidence type="ECO:0000313" key="4">
    <source>
        <dbReference type="Proteomes" id="UP000558488"/>
    </source>
</evidence>
<proteinExistence type="predicted"/>
<dbReference type="AlphaFoldDB" id="A0A7J7V124"/>